<comment type="caution">
    <text evidence="2">The sequence shown here is derived from an EMBL/GenBank/DDBJ whole genome shotgun (WGS) entry which is preliminary data.</text>
</comment>
<reference evidence="2" key="1">
    <citation type="submission" date="2021-06" db="EMBL/GenBank/DDBJ databases">
        <authorList>
            <person name="Hodson N. C."/>
            <person name="Mongue J. A."/>
            <person name="Jaron S. K."/>
        </authorList>
    </citation>
    <scope>NUCLEOTIDE SEQUENCE</scope>
</reference>
<dbReference type="EMBL" id="CAJVCH010287091">
    <property type="protein sequence ID" value="CAG7785008.1"/>
    <property type="molecule type" value="Genomic_DNA"/>
</dbReference>
<evidence type="ECO:0000313" key="3">
    <source>
        <dbReference type="Proteomes" id="UP000708208"/>
    </source>
</evidence>
<dbReference type="Proteomes" id="UP000708208">
    <property type="component" value="Unassembled WGS sequence"/>
</dbReference>
<gene>
    <name evidence="2" type="ORF">AFUS01_LOCUS23660</name>
</gene>
<keyword evidence="3" id="KW-1185">Reference proteome</keyword>
<organism evidence="2 3">
    <name type="scientific">Allacma fusca</name>
    <dbReference type="NCBI Taxonomy" id="39272"/>
    <lineage>
        <taxon>Eukaryota</taxon>
        <taxon>Metazoa</taxon>
        <taxon>Ecdysozoa</taxon>
        <taxon>Arthropoda</taxon>
        <taxon>Hexapoda</taxon>
        <taxon>Collembola</taxon>
        <taxon>Symphypleona</taxon>
        <taxon>Sminthuridae</taxon>
        <taxon>Allacma</taxon>
    </lineage>
</organism>
<evidence type="ECO:0000256" key="1">
    <source>
        <dbReference type="SAM" id="SignalP"/>
    </source>
</evidence>
<sequence>MFSVGILLCFCIVNVQLISAISLNETNLLDHLDRLDDFKPSKELINKCPFYVSGFDREKRPVLIVEIGNWPIRKTVEKERLPNSYCISSKPLKKFRIWLPTGSYECERCSTSALQFGPTNFRKCYGES</sequence>
<dbReference type="AlphaFoldDB" id="A0A8J2P7Y3"/>
<keyword evidence="1" id="KW-0732">Signal</keyword>
<accession>A0A8J2P7Y3</accession>
<evidence type="ECO:0000313" key="2">
    <source>
        <dbReference type="EMBL" id="CAG7785008.1"/>
    </source>
</evidence>
<feature type="chain" id="PRO_5035289690" evidence="1">
    <location>
        <begin position="21"/>
        <end position="128"/>
    </location>
</feature>
<name>A0A8J2P7Y3_9HEXA</name>
<feature type="signal peptide" evidence="1">
    <location>
        <begin position="1"/>
        <end position="20"/>
    </location>
</feature>
<protein>
    <submittedName>
        <fullName evidence="2">Uncharacterized protein</fullName>
    </submittedName>
</protein>
<proteinExistence type="predicted"/>